<dbReference type="SUPFAM" id="SSF55785">
    <property type="entry name" value="PYP-like sensor domain (PAS domain)"/>
    <property type="match status" value="2"/>
</dbReference>
<dbReference type="InterPro" id="IPR005467">
    <property type="entry name" value="His_kinase_dom"/>
</dbReference>
<dbReference type="PANTHER" id="PTHR41523">
    <property type="entry name" value="TWO-COMPONENT SYSTEM SENSOR PROTEIN"/>
    <property type="match status" value="1"/>
</dbReference>
<evidence type="ECO:0000259" key="8">
    <source>
        <dbReference type="PROSITE" id="PS50109"/>
    </source>
</evidence>
<dbReference type="Pfam" id="PF02518">
    <property type="entry name" value="HATPase_c"/>
    <property type="match status" value="1"/>
</dbReference>
<feature type="domain" description="Histidine kinase" evidence="8">
    <location>
        <begin position="455"/>
        <end position="643"/>
    </location>
</feature>
<dbReference type="InterPro" id="IPR013656">
    <property type="entry name" value="PAS_4"/>
</dbReference>
<dbReference type="Gene3D" id="3.30.565.10">
    <property type="entry name" value="Histidine kinase-like ATPase, C-terminal domain"/>
    <property type="match status" value="1"/>
</dbReference>
<dbReference type="Pfam" id="PF00989">
    <property type="entry name" value="PAS"/>
    <property type="match status" value="1"/>
</dbReference>
<feature type="domain" description="PAS" evidence="9">
    <location>
        <begin position="220"/>
        <end position="290"/>
    </location>
</feature>
<evidence type="ECO:0000256" key="4">
    <source>
        <dbReference type="ARBA" id="ARBA00022679"/>
    </source>
</evidence>
<dbReference type="Pfam" id="PF08448">
    <property type="entry name" value="PAS_4"/>
    <property type="match status" value="1"/>
</dbReference>
<dbReference type="SMART" id="SM00091">
    <property type="entry name" value="PAS"/>
    <property type="match status" value="2"/>
</dbReference>
<keyword evidence="5" id="KW-0547">Nucleotide-binding</keyword>
<keyword evidence="11" id="KW-1185">Reference proteome</keyword>
<accession>A0ABM7YC84</accession>
<dbReference type="SMART" id="SM00387">
    <property type="entry name" value="HATPase_c"/>
    <property type="match status" value="1"/>
</dbReference>
<dbReference type="PROSITE" id="PS50112">
    <property type="entry name" value="PAS"/>
    <property type="match status" value="2"/>
</dbReference>
<protein>
    <recommendedName>
        <fullName evidence="2">histidine kinase</fullName>
        <ecNumber evidence="2">2.7.13.3</ecNumber>
    </recommendedName>
</protein>
<comment type="catalytic activity">
    <reaction evidence="1">
        <text>ATP + protein L-histidine = ADP + protein N-phospho-L-histidine.</text>
        <dbReference type="EC" id="2.7.13.3"/>
    </reaction>
</comment>
<dbReference type="InterPro" id="IPR036890">
    <property type="entry name" value="HATPase_C_sf"/>
</dbReference>
<dbReference type="Gene3D" id="3.30.450.20">
    <property type="entry name" value="PAS domain"/>
    <property type="match status" value="3"/>
</dbReference>
<dbReference type="NCBIfam" id="TIGR00229">
    <property type="entry name" value="sensory_box"/>
    <property type="match status" value="2"/>
</dbReference>
<dbReference type="Proteomes" id="UP000831817">
    <property type="component" value="Chromosome"/>
</dbReference>
<dbReference type="InterPro" id="IPR035965">
    <property type="entry name" value="PAS-like_dom_sf"/>
</dbReference>
<dbReference type="CDD" id="cd00130">
    <property type="entry name" value="PAS"/>
    <property type="match status" value="1"/>
</dbReference>
<proteinExistence type="predicted"/>
<reference evidence="10 11" key="1">
    <citation type="submission" date="2022-04" db="EMBL/GenBank/DDBJ databases">
        <title>Complete genome of Methanothermobacter tenebrarum strain RMAS.</title>
        <authorList>
            <person name="Nakamura K."/>
            <person name="Oshima K."/>
            <person name="Hattori M."/>
            <person name="Kamagata Y."/>
            <person name="Takamizawa K."/>
        </authorList>
    </citation>
    <scope>NUCLEOTIDE SEQUENCE [LARGE SCALE GENOMIC DNA]</scope>
    <source>
        <strain evidence="10 11">RMAS</strain>
    </source>
</reference>
<keyword evidence="7" id="KW-0067">ATP-binding</keyword>
<dbReference type="InterPro" id="IPR013767">
    <property type="entry name" value="PAS_fold"/>
</dbReference>
<dbReference type="SUPFAM" id="SSF55874">
    <property type="entry name" value="ATPase domain of HSP90 chaperone/DNA topoisomerase II/histidine kinase"/>
    <property type="match status" value="1"/>
</dbReference>
<evidence type="ECO:0000256" key="7">
    <source>
        <dbReference type="ARBA" id="ARBA00022840"/>
    </source>
</evidence>
<dbReference type="PANTHER" id="PTHR41523:SF8">
    <property type="entry name" value="ETHYLENE RESPONSE SENSOR PROTEIN"/>
    <property type="match status" value="1"/>
</dbReference>
<dbReference type="GeneID" id="71964826"/>
<dbReference type="Pfam" id="PF07568">
    <property type="entry name" value="HisKA_2"/>
    <property type="match status" value="1"/>
</dbReference>
<gene>
    <name evidence="10" type="ORF">MTTB_03170</name>
</gene>
<dbReference type="EC" id="2.7.13.3" evidence="2"/>
<keyword evidence="4" id="KW-0808">Transferase</keyword>
<evidence type="ECO:0000259" key="9">
    <source>
        <dbReference type="PROSITE" id="PS50112"/>
    </source>
</evidence>
<dbReference type="InterPro" id="IPR011495">
    <property type="entry name" value="Sig_transdc_His_kin_sub2_dim/P"/>
</dbReference>
<dbReference type="EMBL" id="AP025698">
    <property type="protein sequence ID" value="BDH78938.1"/>
    <property type="molecule type" value="Genomic_DNA"/>
</dbReference>
<evidence type="ECO:0000256" key="6">
    <source>
        <dbReference type="ARBA" id="ARBA00022777"/>
    </source>
</evidence>
<evidence type="ECO:0000256" key="2">
    <source>
        <dbReference type="ARBA" id="ARBA00012438"/>
    </source>
</evidence>
<evidence type="ECO:0000256" key="1">
    <source>
        <dbReference type="ARBA" id="ARBA00000085"/>
    </source>
</evidence>
<dbReference type="RefSeq" id="WP_248564797.1">
    <property type="nucleotide sequence ID" value="NZ_AP025698.1"/>
</dbReference>
<dbReference type="PROSITE" id="PS50109">
    <property type="entry name" value="HIS_KIN"/>
    <property type="match status" value="1"/>
</dbReference>
<feature type="domain" description="PAS" evidence="9">
    <location>
        <begin position="339"/>
        <end position="397"/>
    </location>
</feature>
<dbReference type="InterPro" id="IPR025847">
    <property type="entry name" value="MEDS_domain"/>
</dbReference>
<evidence type="ECO:0000256" key="3">
    <source>
        <dbReference type="ARBA" id="ARBA00022553"/>
    </source>
</evidence>
<keyword evidence="6" id="KW-0418">Kinase</keyword>
<sequence length="646" mass="75176">MEESQIILKVHDHTCLIYEKKEEWEKVIIPFITEGLRNNEKCLYITDQHEPKAVKKHLQGKGFNTEKLGNQFQIIHEHEAYTREGHFDPDRMIKLLKEETEKAIREGYSGLRVTGEMTWTLKGIPGSERLIEYEAKLNRFFPKAKCVAICKYKRSAFEPETLKMIILTHPIIIWKGKAYRNFYYIPPETLLDGNPAQLEVENWLRNLKRENDFIKSINMLTRSYKSFIDHSPFTVAVKDSSSRYLIVNDKFCKFAGKKESEILGKSPYEIFDEETASILEYSDELPLKGEDISFEMEINDRYYHTIKFPIETPTKEKGIGSIILDITERKKFEEKLEKSMKSFLNIVEDSPESIFITNKDGKVYYANQQALDYFGLEAEDIIGETLGKPLRPYLTQEIETLAADGSIRYAELKTAKTYWEEEECTLISIRDITKIKEYEKSLEKSLREKNTMLAELHHRVKNNLQVIISLIDLQKRHMKSPEDKEQIEKVNNRIKAIARAHERLYLAEDLSSIDLKDYLEDILLELKATYQKPGIQFECQIQDIKLNINQAIPCGLIINEALTNTMKHAFPEGEGRVIIKAYKKDNLININIEDNGVGLPENFKPEETLGMRIMHALTRQLDGEIRIKGEKGVKIRLRFPHPQNRG</sequence>
<evidence type="ECO:0000313" key="10">
    <source>
        <dbReference type="EMBL" id="BDH78938.1"/>
    </source>
</evidence>
<dbReference type="InterPro" id="IPR000014">
    <property type="entry name" value="PAS"/>
</dbReference>
<name>A0ABM7YC84_9EURY</name>
<keyword evidence="3" id="KW-0597">Phosphoprotein</keyword>
<evidence type="ECO:0000313" key="11">
    <source>
        <dbReference type="Proteomes" id="UP000831817"/>
    </source>
</evidence>
<dbReference type="Pfam" id="PF14417">
    <property type="entry name" value="MEDS"/>
    <property type="match status" value="1"/>
</dbReference>
<organism evidence="10 11">
    <name type="scientific">Methanothermobacter tenebrarum</name>
    <dbReference type="NCBI Taxonomy" id="680118"/>
    <lineage>
        <taxon>Archaea</taxon>
        <taxon>Methanobacteriati</taxon>
        <taxon>Methanobacteriota</taxon>
        <taxon>Methanomada group</taxon>
        <taxon>Methanobacteria</taxon>
        <taxon>Methanobacteriales</taxon>
        <taxon>Methanobacteriaceae</taxon>
        <taxon>Methanothermobacter</taxon>
    </lineage>
</organism>
<evidence type="ECO:0000256" key="5">
    <source>
        <dbReference type="ARBA" id="ARBA00022741"/>
    </source>
</evidence>
<dbReference type="InterPro" id="IPR003594">
    <property type="entry name" value="HATPase_dom"/>
</dbReference>